<keyword evidence="1 6" id="KW-0732">Signal</keyword>
<dbReference type="PROSITE" id="PS51257">
    <property type="entry name" value="PROKAR_LIPOPROTEIN"/>
    <property type="match status" value="1"/>
</dbReference>
<sequence length="159" mass="17324">MNKILLSAAALLLSACGFHLKGTAGISKPLPYQNWQVDGAGMQQALETALRRADGRVVGAAEAQAQLQITGIEERRDVYTITRAAVINEYLLTLRVQAQAVRRGEPIGEPMSVSVQRVMDYADSEVLGKAEEGQTVWSEMRADAAEQIVRRLTFIPAAK</sequence>
<dbReference type="GO" id="GO:0043165">
    <property type="term" value="P:Gram-negative-bacterium-type cell outer membrane assembly"/>
    <property type="evidence" value="ECO:0007669"/>
    <property type="project" value="UniProtKB-UniRule"/>
</dbReference>
<evidence type="ECO:0000256" key="2">
    <source>
        <dbReference type="ARBA" id="ARBA00023136"/>
    </source>
</evidence>
<dbReference type="HAMAP" id="MF_01186">
    <property type="entry name" value="LPS_assembly_LptE"/>
    <property type="match status" value="1"/>
</dbReference>
<dbReference type="AlphaFoldDB" id="A0A378UF16"/>
<name>A0A378UF16_BERDE</name>
<dbReference type="RefSeq" id="WP_066076932.1">
    <property type="nucleotide sequence ID" value="NZ_CP181246.1"/>
</dbReference>
<evidence type="ECO:0000256" key="7">
    <source>
        <dbReference type="SAM" id="SignalP"/>
    </source>
</evidence>
<protein>
    <recommendedName>
        <fullName evidence="6">LPS-assembly lipoprotein LptE</fullName>
    </recommendedName>
</protein>
<evidence type="ECO:0000313" key="9">
    <source>
        <dbReference type="Proteomes" id="UP000254651"/>
    </source>
</evidence>
<evidence type="ECO:0000256" key="1">
    <source>
        <dbReference type="ARBA" id="ARBA00022729"/>
    </source>
</evidence>
<evidence type="ECO:0000256" key="3">
    <source>
        <dbReference type="ARBA" id="ARBA00023139"/>
    </source>
</evidence>
<dbReference type="GO" id="GO:1990351">
    <property type="term" value="C:transporter complex"/>
    <property type="evidence" value="ECO:0007669"/>
    <property type="project" value="TreeGrafter"/>
</dbReference>
<evidence type="ECO:0000313" key="8">
    <source>
        <dbReference type="EMBL" id="STZ75917.1"/>
    </source>
</evidence>
<dbReference type="GO" id="GO:0009279">
    <property type="term" value="C:cell outer membrane"/>
    <property type="evidence" value="ECO:0007669"/>
    <property type="project" value="UniProtKB-SubCell"/>
</dbReference>
<comment type="subunit">
    <text evidence="6">Component of the lipopolysaccharide transport and assembly complex. Interacts with LptD.</text>
</comment>
<dbReference type="Proteomes" id="UP000254651">
    <property type="component" value="Unassembled WGS sequence"/>
</dbReference>
<organism evidence="8 9">
    <name type="scientific">Bergeriella denitrificans</name>
    <name type="common">Neisseria denitrificans</name>
    <dbReference type="NCBI Taxonomy" id="494"/>
    <lineage>
        <taxon>Bacteria</taxon>
        <taxon>Pseudomonadati</taxon>
        <taxon>Pseudomonadota</taxon>
        <taxon>Betaproteobacteria</taxon>
        <taxon>Neisseriales</taxon>
        <taxon>Neisseriaceae</taxon>
        <taxon>Bergeriella</taxon>
    </lineage>
</organism>
<dbReference type="PANTHER" id="PTHR38098">
    <property type="entry name" value="LPS-ASSEMBLY LIPOPROTEIN LPTE"/>
    <property type="match status" value="1"/>
</dbReference>
<comment type="function">
    <text evidence="6">Together with LptD, is involved in the assembly of lipopolysaccharide (LPS) at the surface of the outer membrane. Required for the proper assembly of LptD. Binds LPS and may serve as the LPS recognition site at the outer membrane.</text>
</comment>
<dbReference type="PANTHER" id="PTHR38098:SF1">
    <property type="entry name" value="LPS-ASSEMBLY LIPOPROTEIN LPTE"/>
    <property type="match status" value="1"/>
</dbReference>
<accession>A0A378UF16</accession>
<keyword evidence="3 6" id="KW-0564">Palmitate</keyword>
<keyword evidence="9" id="KW-1185">Reference proteome</keyword>
<proteinExistence type="inferred from homology"/>
<feature type="chain" id="PRO_5016631580" description="LPS-assembly lipoprotein LptE" evidence="7">
    <location>
        <begin position="21"/>
        <end position="159"/>
    </location>
</feature>
<dbReference type="EMBL" id="UGQS01000001">
    <property type="protein sequence ID" value="STZ75917.1"/>
    <property type="molecule type" value="Genomic_DNA"/>
</dbReference>
<keyword evidence="4 6" id="KW-0998">Cell outer membrane</keyword>
<keyword evidence="5 6" id="KW-0449">Lipoprotein</keyword>
<reference evidence="8 9" key="1">
    <citation type="submission" date="2018-06" db="EMBL/GenBank/DDBJ databases">
        <authorList>
            <consortium name="Pathogen Informatics"/>
            <person name="Doyle S."/>
        </authorList>
    </citation>
    <scope>NUCLEOTIDE SEQUENCE [LARGE SCALE GENOMIC DNA]</scope>
    <source>
        <strain evidence="8 9">NCTC10295</strain>
    </source>
</reference>
<gene>
    <name evidence="6" type="primary">lptE</name>
    <name evidence="8" type="ORF">NCTC10295_00671</name>
</gene>
<dbReference type="InterPro" id="IPR007485">
    <property type="entry name" value="LPS_assembly_LptE"/>
</dbReference>
<dbReference type="Gene3D" id="3.30.160.150">
    <property type="entry name" value="Lipoprotein like domain"/>
    <property type="match status" value="1"/>
</dbReference>
<evidence type="ECO:0000256" key="6">
    <source>
        <dbReference type="HAMAP-Rule" id="MF_01186"/>
    </source>
</evidence>
<dbReference type="Pfam" id="PF04390">
    <property type="entry name" value="LptE"/>
    <property type="match status" value="1"/>
</dbReference>
<keyword evidence="2 6" id="KW-0472">Membrane</keyword>
<comment type="similarity">
    <text evidence="6">Belongs to the LptE lipoprotein family.</text>
</comment>
<comment type="subcellular location">
    <subcellularLocation>
        <location evidence="6">Cell outer membrane</location>
        <topology evidence="6">Lipid-anchor</topology>
    </subcellularLocation>
</comment>
<evidence type="ECO:0000256" key="4">
    <source>
        <dbReference type="ARBA" id="ARBA00023237"/>
    </source>
</evidence>
<feature type="signal peptide" evidence="7">
    <location>
        <begin position="1"/>
        <end position="20"/>
    </location>
</feature>
<evidence type="ECO:0000256" key="5">
    <source>
        <dbReference type="ARBA" id="ARBA00023288"/>
    </source>
</evidence>